<dbReference type="STRING" id="223184.AS25_12045"/>
<feature type="domain" description="YchJ-like middle NTF2-like" evidence="1">
    <location>
        <begin position="31"/>
        <end position="123"/>
    </location>
</feature>
<sequence>MSVCPCGGLPAGAPFERCCGPAVHNERWPATAEALMRSRYTAFATGNDDHLFRTWHPAHRPADTASDPRVEWTGLTIVRTEGGGEDDAAGTVEFEAHHRGPDGPGVLHENSRFAKRAGRWFYTAPVEDA</sequence>
<dbReference type="AlphaFoldDB" id="A0A0B0DBT5"/>
<evidence type="ECO:0000259" key="1">
    <source>
        <dbReference type="Pfam" id="PF17775"/>
    </source>
</evidence>
<proteinExistence type="predicted"/>
<evidence type="ECO:0000313" key="2">
    <source>
        <dbReference type="EMBL" id="KHE73607.1"/>
    </source>
</evidence>
<dbReference type="Proteomes" id="UP000030664">
    <property type="component" value="Unassembled WGS sequence"/>
</dbReference>
<gene>
    <name evidence="2" type="ORF">AS25_12045</name>
</gene>
<dbReference type="eggNOG" id="COG3012">
    <property type="taxonomic scope" value="Bacteria"/>
</dbReference>
<dbReference type="InterPro" id="IPR032710">
    <property type="entry name" value="NTF2-like_dom_sf"/>
</dbReference>
<comment type="caution">
    <text evidence="2">The sequence shown here is derived from an EMBL/GenBank/DDBJ whole genome shotgun (WGS) entry which is preliminary data.</text>
</comment>
<dbReference type="InterPro" id="IPR048469">
    <property type="entry name" value="YchJ-like_M"/>
</dbReference>
<evidence type="ECO:0000313" key="3">
    <source>
        <dbReference type="Proteomes" id="UP000030664"/>
    </source>
</evidence>
<dbReference type="Pfam" id="PF17775">
    <property type="entry name" value="YchJ_M-like"/>
    <property type="match status" value="1"/>
</dbReference>
<accession>A0A0B0DBT5</accession>
<dbReference type="SUPFAM" id="SSF54427">
    <property type="entry name" value="NTF2-like"/>
    <property type="match status" value="1"/>
</dbReference>
<dbReference type="EMBL" id="JROM01000055">
    <property type="protein sequence ID" value="KHE73607.1"/>
    <property type="molecule type" value="Genomic_DNA"/>
</dbReference>
<organism evidence="2 3">
    <name type="scientific">Kocuria marina</name>
    <dbReference type="NCBI Taxonomy" id="223184"/>
    <lineage>
        <taxon>Bacteria</taxon>
        <taxon>Bacillati</taxon>
        <taxon>Actinomycetota</taxon>
        <taxon>Actinomycetes</taxon>
        <taxon>Micrococcales</taxon>
        <taxon>Micrococcaceae</taxon>
        <taxon>Kocuria</taxon>
    </lineage>
</organism>
<dbReference type="RefSeq" id="WP_035965386.1">
    <property type="nucleotide sequence ID" value="NZ_JROM01000055.1"/>
</dbReference>
<reference evidence="2 3" key="1">
    <citation type="submission" date="2014-09" db="EMBL/GenBank/DDBJ databases">
        <title>High-quality draft genome sequence of Kocuria marina SO9-6, an actinobacterium isolated from a copper mine.</title>
        <authorList>
            <person name="Castro D.B."/>
            <person name="Pereira L.B."/>
            <person name="Silva M.V."/>
            <person name="Silva B.P."/>
            <person name="Zanardi B.R."/>
            <person name="Carlos C."/>
            <person name="Belgini D.R."/>
            <person name="Limache E.G."/>
            <person name="Lacerda G.V."/>
            <person name="Nery M.B."/>
            <person name="Gomes M.B."/>
            <person name="Souza S."/>
            <person name="Silva T.M."/>
            <person name="Rodrigues V.D."/>
            <person name="Paulino L.C."/>
            <person name="Vicentini R."/>
            <person name="Ferraz L.F."/>
            <person name="Ottoboni L.M."/>
        </authorList>
    </citation>
    <scope>NUCLEOTIDE SEQUENCE [LARGE SCALE GENOMIC DNA]</scope>
    <source>
        <strain evidence="2 3">SO9-6</strain>
    </source>
</reference>
<dbReference type="Gene3D" id="3.10.450.50">
    <property type="match status" value="1"/>
</dbReference>
<protein>
    <submittedName>
        <fullName evidence="2">Zinc chelation protein SecC</fullName>
    </submittedName>
</protein>
<name>A0A0B0DBT5_9MICC</name>